<accession>A0AAN9E7V5</accession>
<gene>
    <name evidence="2" type="ORF">RIF29_33498</name>
</gene>
<evidence type="ECO:0000313" key="2">
    <source>
        <dbReference type="EMBL" id="KAK7250804.1"/>
    </source>
</evidence>
<protein>
    <recommendedName>
        <fullName evidence="1">RNase H type-1 domain-containing protein</fullName>
    </recommendedName>
</protein>
<dbReference type="InterPro" id="IPR044730">
    <property type="entry name" value="RNase_H-like_dom_plant"/>
</dbReference>
<dbReference type="Proteomes" id="UP001372338">
    <property type="component" value="Unassembled WGS sequence"/>
</dbReference>
<proteinExistence type="predicted"/>
<name>A0AAN9E7V5_CROPI</name>
<reference evidence="2 3" key="1">
    <citation type="submission" date="2024-01" db="EMBL/GenBank/DDBJ databases">
        <title>The genomes of 5 underutilized Papilionoideae crops provide insights into root nodulation and disease resistanc.</title>
        <authorList>
            <person name="Yuan L."/>
        </authorList>
    </citation>
    <scope>NUCLEOTIDE SEQUENCE [LARGE SCALE GENOMIC DNA]</scope>
    <source>
        <strain evidence="2">ZHUSHIDOU_FW_LH</strain>
        <tissue evidence="2">Leaf</tissue>
    </source>
</reference>
<comment type="caution">
    <text evidence="2">The sequence shown here is derived from an EMBL/GenBank/DDBJ whole genome shotgun (WGS) entry which is preliminary data.</text>
</comment>
<dbReference type="Pfam" id="PF13456">
    <property type="entry name" value="RVT_3"/>
    <property type="match status" value="1"/>
</dbReference>
<dbReference type="PANTHER" id="PTHR47074">
    <property type="entry name" value="BNAC02G40300D PROTEIN"/>
    <property type="match status" value="1"/>
</dbReference>
<dbReference type="AlphaFoldDB" id="A0AAN9E7V5"/>
<keyword evidence="3" id="KW-1185">Reference proteome</keyword>
<dbReference type="GO" id="GO:0003676">
    <property type="term" value="F:nucleic acid binding"/>
    <property type="evidence" value="ECO:0007669"/>
    <property type="project" value="InterPro"/>
</dbReference>
<dbReference type="PANTHER" id="PTHR47074:SF11">
    <property type="entry name" value="REVERSE TRANSCRIPTASE-LIKE PROTEIN"/>
    <property type="match status" value="1"/>
</dbReference>
<dbReference type="CDD" id="cd06222">
    <property type="entry name" value="RNase_H_like"/>
    <property type="match status" value="1"/>
</dbReference>
<feature type="domain" description="RNase H type-1" evidence="1">
    <location>
        <begin position="6"/>
        <end position="85"/>
    </location>
</feature>
<dbReference type="EMBL" id="JAYWIO010000007">
    <property type="protein sequence ID" value="KAK7250804.1"/>
    <property type="molecule type" value="Genomic_DNA"/>
</dbReference>
<dbReference type="GO" id="GO:0004523">
    <property type="term" value="F:RNA-DNA hybrid ribonuclease activity"/>
    <property type="evidence" value="ECO:0007669"/>
    <property type="project" value="InterPro"/>
</dbReference>
<evidence type="ECO:0000259" key="1">
    <source>
        <dbReference type="Pfam" id="PF13456"/>
    </source>
</evidence>
<dbReference type="InterPro" id="IPR052929">
    <property type="entry name" value="RNase_H-like_EbsB-rel"/>
</dbReference>
<organism evidence="2 3">
    <name type="scientific">Crotalaria pallida</name>
    <name type="common">Smooth rattlebox</name>
    <name type="synonym">Crotalaria striata</name>
    <dbReference type="NCBI Taxonomy" id="3830"/>
    <lineage>
        <taxon>Eukaryota</taxon>
        <taxon>Viridiplantae</taxon>
        <taxon>Streptophyta</taxon>
        <taxon>Embryophyta</taxon>
        <taxon>Tracheophyta</taxon>
        <taxon>Spermatophyta</taxon>
        <taxon>Magnoliopsida</taxon>
        <taxon>eudicotyledons</taxon>
        <taxon>Gunneridae</taxon>
        <taxon>Pentapetalae</taxon>
        <taxon>rosids</taxon>
        <taxon>fabids</taxon>
        <taxon>Fabales</taxon>
        <taxon>Fabaceae</taxon>
        <taxon>Papilionoideae</taxon>
        <taxon>50 kb inversion clade</taxon>
        <taxon>genistoids sensu lato</taxon>
        <taxon>core genistoids</taxon>
        <taxon>Crotalarieae</taxon>
        <taxon>Crotalaria</taxon>
    </lineage>
</organism>
<sequence length="113" mass="13245">MLFLSPCNAEATCLLWTLKLTSDLYFTNIELESNCLELVNAWNRSSQGLSYFDDLVKESLRRKSSFVLCCLKHVKRECNKVAYCLYYNEMYWIEDVPIEVSSLIHHDVISLHE</sequence>
<dbReference type="InterPro" id="IPR002156">
    <property type="entry name" value="RNaseH_domain"/>
</dbReference>
<evidence type="ECO:0000313" key="3">
    <source>
        <dbReference type="Proteomes" id="UP001372338"/>
    </source>
</evidence>